<keyword evidence="4" id="KW-0393">Immunoglobulin domain</keyword>
<dbReference type="GO" id="GO:0004896">
    <property type="term" value="F:cytokine receptor activity"/>
    <property type="evidence" value="ECO:0007669"/>
    <property type="project" value="UniProtKB-UniRule"/>
</dbReference>
<dbReference type="InterPro" id="IPR019482">
    <property type="entry name" value="IL-12_beta_cen-dom"/>
</dbReference>
<comment type="subcellular location">
    <subcellularLocation>
        <location evidence="4">Secreted</location>
    </subcellularLocation>
</comment>
<dbReference type="InterPro" id="IPR050676">
    <property type="entry name" value="IL-12"/>
</dbReference>
<organism evidence="7 8">
    <name type="scientific">Scophthalmus maximus</name>
    <name type="common">Turbot</name>
    <name type="synonym">Psetta maxima</name>
    <dbReference type="NCBI Taxonomy" id="52904"/>
    <lineage>
        <taxon>Eukaryota</taxon>
        <taxon>Metazoa</taxon>
        <taxon>Chordata</taxon>
        <taxon>Craniata</taxon>
        <taxon>Vertebrata</taxon>
        <taxon>Euteleostomi</taxon>
        <taxon>Actinopterygii</taxon>
        <taxon>Neopterygii</taxon>
        <taxon>Teleostei</taxon>
        <taxon>Neoteleostei</taxon>
        <taxon>Acanthomorphata</taxon>
        <taxon>Carangaria</taxon>
        <taxon>Pleuronectiformes</taxon>
        <taxon>Pleuronectoidei</taxon>
        <taxon>Scophthalmidae</taxon>
        <taxon>Scophthalmus</taxon>
    </lineage>
</organism>
<dbReference type="InterPro" id="IPR015528">
    <property type="entry name" value="IL-12_beta"/>
</dbReference>
<comment type="subunit">
    <text evidence="4">Heterodimer with IL12A; disulfide-linked. The heterodimer is known as interleukin IL-12.</text>
</comment>
<dbReference type="GeneTree" id="ENSGT00390000012630"/>
<dbReference type="SUPFAM" id="SSF49265">
    <property type="entry name" value="Fibronectin type III"/>
    <property type="match status" value="2"/>
</dbReference>
<protein>
    <recommendedName>
        <fullName evidence="4">Interleukin-12 subunit beta</fullName>
        <shortName evidence="4">IL-12B</shortName>
    </recommendedName>
    <alternativeName>
        <fullName evidence="4">Cytotoxic lymphocyte maturation factor 40 kDa subunit</fullName>
    </alternativeName>
    <alternativeName>
        <fullName evidence="4">IL-12 subunit p40</fullName>
    </alternativeName>
</protein>
<dbReference type="Pfam" id="PF10420">
    <property type="entry name" value="IL12p40_C"/>
    <property type="match status" value="1"/>
</dbReference>
<keyword evidence="4" id="KW-0964">Secreted</keyword>
<dbReference type="GO" id="GO:0005125">
    <property type="term" value="F:cytokine activity"/>
    <property type="evidence" value="ECO:0007669"/>
    <property type="project" value="UniProtKB-KW"/>
</dbReference>
<dbReference type="Proteomes" id="UP000694558">
    <property type="component" value="Chromosome 9"/>
</dbReference>
<feature type="transmembrane region" description="Helical" evidence="5">
    <location>
        <begin position="71"/>
        <end position="95"/>
    </location>
</feature>
<feature type="transmembrane region" description="Helical" evidence="5">
    <location>
        <begin position="40"/>
        <end position="59"/>
    </location>
</feature>
<evidence type="ECO:0000313" key="7">
    <source>
        <dbReference type="Ensembl" id="ENSSMAP00000011513.2"/>
    </source>
</evidence>
<comment type="similarity">
    <text evidence="4">Belongs to the IL-12B family.</text>
</comment>
<evidence type="ECO:0000256" key="1">
    <source>
        <dbReference type="ARBA" id="ARBA00022729"/>
    </source>
</evidence>
<sequence length="425" mass="47871">MKYAVITNKSGVSYFISDECSGFSTIFSSPGCHTLPQMTLSLRIFGILLVSLTGVRGLWDFPENCTSFIWLTYFQYIFSTPSKVINQLIFIYLHICVFLKVYASVCTLFICICGCVVVVAKRNNTTPVTLTCGTKIDGPVTWKFDGEVIEDFDDYIQPDGQNLKVSGVDAPLLGEYSCWSGGEMLLSTYLLLEAEEEGESESLINCWAKSYDCNFNCKWTNSRYTAVRLGLDNECAKGGKLCHWVRSSDGGFQFELSHSLSPYAEETTMIELTAEAIVSLFVFRITTSFYLRDIVQPDSPQIVMCQEMDQNLNVTIKPPSSWSSPHSFFSLEHEIEYVFKDDGKVGRSSSSLIPKSVSKLRVRSRDSVVLSTWSQWTPWKNLRTKANNLCKCRNTAKYCCPELPSGYLDQCQKKRKKSAKSSQTS</sequence>
<keyword evidence="2" id="KW-1015">Disulfide bond</keyword>
<keyword evidence="5" id="KW-0472">Membrane</keyword>
<keyword evidence="4" id="KW-0202">Cytokine</keyword>
<evidence type="ECO:0000259" key="6">
    <source>
        <dbReference type="Pfam" id="PF10420"/>
    </source>
</evidence>
<evidence type="ECO:0000256" key="3">
    <source>
        <dbReference type="ARBA" id="ARBA00023180"/>
    </source>
</evidence>
<dbReference type="Gene3D" id="2.60.40.10">
    <property type="entry name" value="Immunoglobulins"/>
    <property type="match status" value="2"/>
</dbReference>
<keyword evidence="5" id="KW-0812">Transmembrane</keyword>
<dbReference type="InterPro" id="IPR013783">
    <property type="entry name" value="Ig-like_fold"/>
</dbReference>
<evidence type="ECO:0000256" key="2">
    <source>
        <dbReference type="ARBA" id="ARBA00023157"/>
    </source>
</evidence>
<dbReference type="PANTHER" id="PTHR48485">
    <property type="entry name" value="INTERLEUKIN-12 SUBUNIT BETA-RELATED"/>
    <property type="match status" value="1"/>
</dbReference>
<keyword evidence="3 4" id="KW-0325">Glycoprotein</keyword>
<reference evidence="7" key="2">
    <citation type="submission" date="2025-08" db="UniProtKB">
        <authorList>
            <consortium name="Ensembl"/>
        </authorList>
    </citation>
    <scope>IDENTIFICATION</scope>
</reference>
<feature type="transmembrane region" description="Helical" evidence="5">
    <location>
        <begin position="101"/>
        <end position="120"/>
    </location>
</feature>
<name>A0A8D3A2M3_SCOMX</name>
<dbReference type="PANTHER" id="PTHR48485:SF3">
    <property type="entry name" value="INTERLEUKIN-12 SUBUNIT BETA"/>
    <property type="match status" value="1"/>
</dbReference>
<dbReference type="InterPro" id="IPR036116">
    <property type="entry name" value="FN3_sf"/>
</dbReference>
<accession>A0A8D3A2M3</accession>
<evidence type="ECO:0000313" key="8">
    <source>
        <dbReference type="Proteomes" id="UP000694558"/>
    </source>
</evidence>
<evidence type="ECO:0000256" key="5">
    <source>
        <dbReference type="SAM" id="Phobius"/>
    </source>
</evidence>
<reference evidence="7" key="1">
    <citation type="submission" date="2023-05" db="EMBL/GenBank/DDBJ databases">
        <title>High-quality long-read genome of Scophthalmus maximus.</title>
        <authorList>
            <person name="Lien S."/>
            <person name="Martinez P."/>
        </authorList>
    </citation>
    <scope>NUCLEOTIDE SEQUENCE [LARGE SCALE GENOMIC DNA]</scope>
</reference>
<feature type="domain" description="Interleukin-12 beta central" evidence="6">
    <location>
        <begin position="202"/>
        <end position="277"/>
    </location>
</feature>
<dbReference type="PRINTS" id="PR01928">
    <property type="entry name" value="INTRLEUKN12B"/>
</dbReference>
<keyword evidence="1" id="KW-0732">Signal</keyword>
<dbReference type="GO" id="GO:0005615">
    <property type="term" value="C:extracellular space"/>
    <property type="evidence" value="ECO:0007669"/>
    <property type="project" value="UniProtKB-KW"/>
</dbReference>
<evidence type="ECO:0000256" key="4">
    <source>
        <dbReference type="RuleBase" id="RU281113"/>
    </source>
</evidence>
<dbReference type="Ensembl" id="ENSSMAT00000011662.2">
    <property type="protein sequence ID" value="ENSSMAP00000011513.2"/>
    <property type="gene ID" value="ENSSMAG00000007090.2"/>
</dbReference>
<dbReference type="AlphaFoldDB" id="A0A8D3A2M3"/>
<proteinExistence type="inferred from homology"/>
<gene>
    <name evidence="4" type="primary">IL12B</name>
    <name evidence="7" type="synonym">il12b2</name>
</gene>
<keyword evidence="5" id="KW-1133">Transmembrane helix</keyword>